<dbReference type="Gene3D" id="2.60.120.560">
    <property type="entry name" value="Exo-inulinase, domain 1"/>
    <property type="match status" value="1"/>
</dbReference>
<dbReference type="Pfam" id="PF06439">
    <property type="entry name" value="3keto-disac_hyd"/>
    <property type="match status" value="1"/>
</dbReference>
<protein>
    <recommendedName>
        <fullName evidence="2">3-keto-alpha-glucoside-1,2-lyase/3-keto-2-hydroxy-glucal hydratase domain-containing protein</fullName>
    </recommendedName>
</protein>
<organism evidence="3 4">
    <name type="scientific">Granulicella mallensis (strain ATCC BAA-1857 / DSM 23137 / MP5ACTX8)</name>
    <dbReference type="NCBI Taxonomy" id="682795"/>
    <lineage>
        <taxon>Bacteria</taxon>
        <taxon>Pseudomonadati</taxon>
        <taxon>Acidobacteriota</taxon>
        <taxon>Terriglobia</taxon>
        <taxon>Terriglobales</taxon>
        <taxon>Acidobacteriaceae</taxon>
        <taxon>Granulicella</taxon>
    </lineage>
</organism>
<dbReference type="InterPro" id="IPR010496">
    <property type="entry name" value="AL/BT2_dom"/>
</dbReference>
<evidence type="ECO:0000259" key="2">
    <source>
        <dbReference type="Pfam" id="PF06439"/>
    </source>
</evidence>
<dbReference type="Proteomes" id="UP000007113">
    <property type="component" value="Chromosome"/>
</dbReference>
<keyword evidence="1" id="KW-0732">Signal</keyword>
<feature type="domain" description="3-keto-alpha-glucoside-1,2-lyase/3-keto-2-hydroxy-glucal hydratase" evidence="2">
    <location>
        <begin position="70"/>
        <end position="273"/>
    </location>
</feature>
<name>G8NXA9_GRAMM</name>
<evidence type="ECO:0000256" key="1">
    <source>
        <dbReference type="SAM" id="SignalP"/>
    </source>
</evidence>
<proteinExistence type="predicted"/>
<evidence type="ECO:0000313" key="3">
    <source>
        <dbReference type="EMBL" id="AEU37816.1"/>
    </source>
</evidence>
<sequence precursor="true">MMRTGSLRFSKLLILITVSISLQQVASSQGVGQQVGATTHVPKHEDTEVWEPVPPVVQPGNENSMPPSDAIVLFDGKNLDEWVSTSDKSPAKWIVHDGIVTVSKAQGVGNIETKKTFRDYQLHVEWRIPSNITGSDQARGNSGVFLASTGTGDSGYELQILDSYINKTYVNGQAGSIYKQGIPLVNPARKPGEWQSYDVVWTAPRFNSDGSLKSPAFVTVFFNGVLVQNHFELKGETLYVGQPTYKKYDTAPIKLQAHGDHSEPISFRNIWVRELK</sequence>
<reference evidence="3 4" key="1">
    <citation type="submission" date="2011-11" db="EMBL/GenBank/DDBJ databases">
        <title>Complete sequence of Granulicella mallensis MP5ACTX8.</title>
        <authorList>
            <consortium name="US DOE Joint Genome Institute"/>
            <person name="Lucas S."/>
            <person name="Copeland A."/>
            <person name="Lapidus A."/>
            <person name="Cheng J.-F."/>
            <person name="Goodwin L."/>
            <person name="Pitluck S."/>
            <person name="Peters L."/>
            <person name="Lu M."/>
            <person name="Detter J.C."/>
            <person name="Han C."/>
            <person name="Tapia R."/>
            <person name="Land M."/>
            <person name="Hauser L."/>
            <person name="Kyrpides N."/>
            <person name="Ivanova N."/>
            <person name="Mikhailova N."/>
            <person name="Pagani I."/>
            <person name="Rawat S."/>
            <person name="Mannisto M."/>
            <person name="Haggblom M."/>
            <person name="Woyke T."/>
        </authorList>
    </citation>
    <scope>NUCLEOTIDE SEQUENCE [LARGE SCALE GENOMIC DNA]</scope>
    <source>
        <strain evidence="4">ATCC BAA-1857 / DSM 23137 / MP5ACTX8</strain>
    </source>
</reference>
<dbReference type="STRING" id="682795.AciX8_3521"/>
<feature type="chain" id="PRO_5003513203" description="3-keto-alpha-glucoside-1,2-lyase/3-keto-2-hydroxy-glucal hydratase domain-containing protein" evidence="1">
    <location>
        <begin position="27"/>
        <end position="276"/>
    </location>
</feature>
<accession>G8NXA9</accession>
<keyword evidence="4" id="KW-1185">Reference proteome</keyword>
<evidence type="ECO:0000313" key="4">
    <source>
        <dbReference type="Proteomes" id="UP000007113"/>
    </source>
</evidence>
<dbReference type="EMBL" id="CP003130">
    <property type="protein sequence ID" value="AEU37816.1"/>
    <property type="molecule type" value="Genomic_DNA"/>
</dbReference>
<dbReference type="eggNOG" id="COG2133">
    <property type="taxonomic scope" value="Bacteria"/>
</dbReference>
<dbReference type="HOGENOM" id="CLU_067540_0_0_0"/>
<feature type="signal peptide" evidence="1">
    <location>
        <begin position="1"/>
        <end position="26"/>
    </location>
</feature>
<dbReference type="GO" id="GO:0016787">
    <property type="term" value="F:hydrolase activity"/>
    <property type="evidence" value="ECO:0007669"/>
    <property type="project" value="InterPro"/>
</dbReference>
<dbReference type="KEGG" id="gma:AciX8_3521"/>
<dbReference type="AlphaFoldDB" id="G8NXA9"/>
<gene>
    <name evidence="3" type="ordered locus">AciX8_3521</name>
</gene>